<reference evidence="4" key="1">
    <citation type="journal article" date="2019" name="Int. J. Syst. Evol. Microbiol.">
        <title>The Global Catalogue of Microorganisms (GCM) 10K type strain sequencing project: providing services to taxonomists for standard genome sequencing and annotation.</title>
        <authorList>
            <consortium name="The Broad Institute Genomics Platform"/>
            <consortium name="The Broad Institute Genome Sequencing Center for Infectious Disease"/>
            <person name="Wu L."/>
            <person name="Ma J."/>
        </authorList>
    </citation>
    <scope>NUCLEOTIDE SEQUENCE [LARGE SCALE GENOMIC DNA]</scope>
    <source>
        <strain evidence="4">JCM 11496</strain>
    </source>
</reference>
<organism evidence="3 4">
    <name type="scientific">Arthrobacter flavus</name>
    <dbReference type="NCBI Taxonomy" id="95172"/>
    <lineage>
        <taxon>Bacteria</taxon>
        <taxon>Bacillati</taxon>
        <taxon>Actinomycetota</taxon>
        <taxon>Actinomycetes</taxon>
        <taxon>Micrococcales</taxon>
        <taxon>Micrococcaceae</taxon>
        <taxon>Arthrobacter</taxon>
    </lineage>
</organism>
<dbReference type="Proteomes" id="UP001597307">
    <property type="component" value="Unassembled WGS sequence"/>
</dbReference>
<feature type="compositionally biased region" description="Gly residues" evidence="1">
    <location>
        <begin position="99"/>
        <end position="108"/>
    </location>
</feature>
<accession>A0ABW4Q6V3</accession>
<proteinExistence type="predicted"/>
<keyword evidence="2" id="KW-0812">Transmembrane</keyword>
<evidence type="ECO:0000313" key="3">
    <source>
        <dbReference type="EMBL" id="MFD1846432.1"/>
    </source>
</evidence>
<keyword evidence="4" id="KW-1185">Reference proteome</keyword>
<comment type="caution">
    <text evidence="3">The sequence shown here is derived from an EMBL/GenBank/DDBJ whole genome shotgun (WGS) entry which is preliminary data.</text>
</comment>
<keyword evidence="2" id="KW-1133">Transmembrane helix</keyword>
<feature type="region of interest" description="Disordered" evidence="1">
    <location>
        <begin position="1"/>
        <end position="111"/>
    </location>
</feature>
<dbReference type="RefSeq" id="WP_343878189.1">
    <property type="nucleotide sequence ID" value="NZ_BAAAIJ010000011.1"/>
</dbReference>
<protein>
    <submittedName>
        <fullName evidence="3">DUF4190 domain-containing protein</fullName>
    </submittedName>
</protein>
<keyword evidence="2" id="KW-0472">Membrane</keyword>
<feature type="compositionally biased region" description="Low complexity" evidence="1">
    <location>
        <begin position="43"/>
        <end position="98"/>
    </location>
</feature>
<feature type="transmembrane region" description="Helical" evidence="2">
    <location>
        <begin position="155"/>
        <end position="181"/>
    </location>
</feature>
<evidence type="ECO:0000313" key="4">
    <source>
        <dbReference type="Proteomes" id="UP001597307"/>
    </source>
</evidence>
<name>A0ABW4Q6V3_9MICC</name>
<sequence>MNPVFAVSGRRHNHEWGFNVSENYPGNQPDQQGGQGDDPKKYPAGQQWQQPAPGSHPTPYGQQQPPYGQQGANQQPAPYGQQGYGQQQPYGQQSSGQSPYGGGPGGYGQPTENPGKTLGIVGFILSLVPLLNVVGLIISIVAMVKSRKARMGNGFALAGIIIGALAVIATIVIIIGIVVAWPYAMEVLEYCEQVGPGTQTFQGQTIEC</sequence>
<feature type="transmembrane region" description="Helical" evidence="2">
    <location>
        <begin position="120"/>
        <end position="143"/>
    </location>
</feature>
<gene>
    <name evidence="3" type="ORF">ACFSFX_07455</name>
</gene>
<dbReference type="EMBL" id="JBHUGA010000012">
    <property type="protein sequence ID" value="MFD1846432.1"/>
    <property type="molecule type" value="Genomic_DNA"/>
</dbReference>
<evidence type="ECO:0000256" key="1">
    <source>
        <dbReference type="SAM" id="MobiDB-lite"/>
    </source>
</evidence>
<evidence type="ECO:0000256" key="2">
    <source>
        <dbReference type="SAM" id="Phobius"/>
    </source>
</evidence>